<organism evidence="2">
    <name type="scientific">Timema genevievae</name>
    <name type="common">Walking stick</name>
    <dbReference type="NCBI Taxonomy" id="629358"/>
    <lineage>
        <taxon>Eukaryota</taxon>
        <taxon>Metazoa</taxon>
        <taxon>Ecdysozoa</taxon>
        <taxon>Arthropoda</taxon>
        <taxon>Hexapoda</taxon>
        <taxon>Insecta</taxon>
        <taxon>Pterygota</taxon>
        <taxon>Neoptera</taxon>
        <taxon>Polyneoptera</taxon>
        <taxon>Phasmatodea</taxon>
        <taxon>Timematodea</taxon>
        <taxon>Timematoidea</taxon>
        <taxon>Timematidae</taxon>
        <taxon>Timema</taxon>
    </lineage>
</organism>
<protein>
    <submittedName>
        <fullName evidence="2">Uncharacterized protein</fullName>
    </submittedName>
</protein>
<evidence type="ECO:0000256" key="1">
    <source>
        <dbReference type="SAM" id="MobiDB-lite"/>
    </source>
</evidence>
<sequence length="189" mass="21644">MKQAARQPSPATRQTAAPSTNRIMGGLRTVEGTNPRPSCRRYSRNRIRIRVERKWGKTTLSTLDQGLNLGISTIYSLIYCESSALDHACTERMRSNLKVDWFSRAKDLGQSGQSRDELNFFNITPRADRTEIFVQRRQSRAVQTCVYNRLHRNTARSTAHVILASTFCDVGLPSERIPISRWTARLTEW</sequence>
<proteinExistence type="predicted"/>
<reference evidence="2" key="1">
    <citation type="submission" date="2020-11" db="EMBL/GenBank/DDBJ databases">
        <authorList>
            <person name="Tran Van P."/>
        </authorList>
    </citation>
    <scope>NUCLEOTIDE SEQUENCE</scope>
</reference>
<gene>
    <name evidence="2" type="ORF">TGEB3V08_LOCUS8328</name>
</gene>
<evidence type="ECO:0000313" key="2">
    <source>
        <dbReference type="EMBL" id="CAD7602436.1"/>
    </source>
</evidence>
<accession>A0A7R9K3C4</accession>
<feature type="compositionally biased region" description="Polar residues" evidence="1">
    <location>
        <begin position="9"/>
        <end position="22"/>
    </location>
</feature>
<dbReference type="EMBL" id="OE843172">
    <property type="protein sequence ID" value="CAD7602436.1"/>
    <property type="molecule type" value="Genomic_DNA"/>
</dbReference>
<name>A0A7R9K3C4_TIMGE</name>
<feature type="region of interest" description="Disordered" evidence="1">
    <location>
        <begin position="1"/>
        <end position="36"/>
    </location>
</feature>
<dbReference type="AlphaFoldDB" id="A0A7R9K3C4"/>